<sequence>LNFVGGEGQKRIRSICFPLIYSDRDNGAVRLALVVIKLNYISLQQFSQENRTVKSRACVVLTGQFPYLTVYFDGERIERITPTHADKLTFYSFRTSQM</sequence>
<name>A0A1A8LJF2_9TELE</name>
<dbReference type="EMBL" id="HAEF01006637">
    <property type="protein sequence ID" value="SBR44019.1"/>
    <property type="molecule type" value="Transcribed_RNA"/>
</dbReference>
<organism evidence="1">
    <name type="scientific">Nothobranchius pienaari</name>
    <dbReference type="NCBI Taxonomy" id="704102"/>
    <lineage>
        <taxon>Eukaryota</taxon>
        <taxon>Metazoa</taxon>
        <taxon>Chordata</taxon>
        <taxon>Craniata</taxon>
        <taxon>Vertebrata</taxon>
        <taxon>Euteleostomi</taxon>
        <taxon>Actinopterygii</taxon>
        <taxon>Neopterygii</taxon>
        <taxon>Teleostei</taxon>
        <taxon>Neoteleostei</taxon>
        <taxon>Acanthomorphata</taxon>
        <taxon>Ovalentaria</taxon>
        <taxon>Atherinomorphae</taxon>
        <taxon>Cyprinodontiformes</taxon>
        <taxon>Nothobranchiidae</taxon>
        <taxon>Nothobranchius</taxon>
    </lineage>
</organism>
<feature type="non-terminal residue" evidence="1">
    <location>
        <position position="1"/>
    </location>
</feature>
<dbReference type="AlphaFoldDB" id="A0A1A8LJF2"/>
<reference evidence="1" key="2">
    <citation type="submission" date="2016-06" db="EMBL/GenBank/DDBJ databases">
        <title>The genome of a short-lived fish provides insights into sex chromosome evolution and the genetic control of aging.</title>
        <authorList>
            <person name="Reichwald K."/>
            <person name="Felder M."/>
            <person name="Petzold A."/>
            <person name="Koch P."/>
            <person name="Groth M."/>
            <person name="Platzer M."/>
        </authorList>
    </citation>
    <scope>NUCLEOTIDE SEQUENCE</scope>
    <source>
        <tissue evidence="1">Brain</tissue>
    </source>
</reference>
<accession>A0A1A8LJF2</accession>
<evidence type="ECO:0000313" key="1">
    <source>
        <dbReference type="EMBL" id="SBR44019.1"/>
    </source>
</evidence>
<reference evidence="1" key="1">
    <citation type="submission" date="2016-05" db="EMBL/GenBank/DDBJ databases">
        <authorList>
            <person name="Lavstsen T."/>
            <person name="Jespersen J.S."/>
        </authorList>
    </citation>
    <scope>NUCLEOTIDE SEQUENCE</scope>
    <source>
        <tissue evidence="1">Brain</tissue>
    </source>
</reference>
<protein>
    <submittedName>
        <fullName evidence="1">Uncharacterized protein</fullName>
    </submittedName>
</protein>
<proteinExistence type="predicted"/>
<gene>
    <name evidence="1" type="primary">Nfu_g_1_014957</name>
</gene>
<feature type="non-terminal residue" evidence="1">
    <location>
        <position position="98"/>
    </location>
</feature>